<proteinExistence type="inferred from homology"/>
<dbReference type="Pfam" id="PF12171">
    <property type="entry name" value="zf-C2H2_jaz"/>
    <property type="match status" value="1"/>
</dbReference>
<keyword evidence="11" id="KW-0472">Membrane</keyword>
<protein>
    <recommendedName>
        <fullName evidence="12">C2H2-type domain-containing protein</fullName>
    </recommendedName>
</protein>
<evidence type="ECO:0000259" key="12">
    <source>
        <dbReference type="PROSITE" id="PS50157"/>
    </source>
</evidence>
<evidence type="ECO:0000256" key="6">
    <source>
        <dbReference type="ARBA" id="ARBA00022771"/>
    </source>
</evidence>
<comment type="subcellular location">
    <subcellularLocation>
        <location evidence="2">Cytoplasm</location>
    </subcellularLocation>
    <subcellularLocation>
        <location evidence="1">Nucleus</location>
    </subcellularLocation>
</comment>
<evidence type="ECO:0000256" key="2">
    <source>
        <dbReference type="ARBA" id="ARBA00004496"/>
    </source>
</evidence>
<keyword evidence="6 10" id="KW-0863">Zinc-finger</keyword>
<evidence type="ECO:0000256" key="5">
    <source>
        <dbReference type="ARBA" id="ARBA00022723"/>
    </source>
</evidence>
<reference evidence="13 14" key="1">
    <citation type="submission" date="2024-07" db="EMBL/GenBank/DDBJ databases">
        <title>Section-level genome sequencing and comparative genomics of Aspergillus sections Usti and Cavernicolus.</title>
        <authorList>
            <consortium name="Lawrence Berkeley National Laboratory"/>
            <person name="Nybo J.L."/>
            <person name="Vesth T.C."/>
            <person name="Theobald S."/>
            <person name="Frisvad J.C."/>
            <person name="Larsen T.O."/>
            <person name="Kjaerboelling I."/>
            <person name="Rothschild-Mancinelli K."/>
            <person name="Lyhne E.K."/>
            <person name="Kogle M.E."/>
            <person name="Barry K."/>
            <person name="Clum A."/>
            <person name="Na H."/>
            <person name="Ledsgaard L."/>
            <person name="Lin J."/>
            <person name="Lipzen A."/>
            <person name="Kuo A."/>
            <person name="Riley R."/>
            <person name="Mondo S."/>
            <person name="Labutti K."/>
            <person name="Haridas S."/>
            <person name="Pangalinan J."/>
            <person name="Salamov A.A."/>
            <person name="Simmons B.A."/>
            <person name="Magnuson J.K."/>
            <person name="Chen J."/>
            <person name="Drula E."/>
            <person name="Henrissat B."/>
            <person name="Wiebenga A."/>
            <person name="Lubbers R.J."/>
            <person name="Gomes A.C."/>
            <person name="Makela M.R."/>
            <person name="Stajich J."/>
            <person name="Grigoriev I.V."/>
            <person name="Mortensen U.H."/>
            <person name="De Vries R.P."/>
            <person name="Baker S.E."/>
            <person name="Andersen M.R."/>
        </authorList>
    </citation>
    <scope>NUCLEOTIDE SEQUENCE [LARGE SCALE GENOMIC DNA]</scope>
    <source>
        <strain evidence="13 14">CBS 588.65</strain>
    </source>
</reference>
<keyword evidence="5" id="KW-0479">Metal-binding</keyword>
<evidence type="ECO:0000256" key="8">
    <source>
        <dbReference type="ARBA" id="ARBA00023242"/>
    </source>
</evidence>
<accession>A0ABR4H3C6</accession>
<evidence type="ECO:0000256" key="4">
    <source>
        <dbReference type="ARBA" id="ARBA00022517"/>
    </source>
</evidence>
<name>A0ABR4H3C6_9EURO</name>
<dbReference type="InterPro" id="IPR013087">
    <property type="entry name" value="Znf_C2H2_type"/>
</dbReference>
<dbReference type="InterPro" id="IPR051879">
    <property type="entry name" value="C2H2-ZF_Maturation_Protein"/>
</dbReference>
<comment type="caution">
    <text evidence="13">The sequence shown here is derived from an EMBL/GenBank/DDBJ whole genome shotgun (WGS) entry which is preliminary data.</text>
</comment>
<feature type="transmembrane region" description="Helical" evidence="11">
    <location>
        <begin position="21"/>
        <end position="39"/>
    </location>
</feature>
<dbReference type="SMART" id="SM00451">
    <property type="entry name" value="ZnF_U1"/>
    <property type="match status" value="1"/>
</dbReference>
<evidence type="ECO:0000256" key="9">
    <source>
        <dbReference type="ARBA" id="ARBA00038064"/>
    </source>
</evidence>
<sequence>MGAVRRTKTKRRTRYASRVSLLPASQICLVWGGFFLGYVKLTKIFSRDYDQVRADVENPKHLSQYKATKDPEDLPGLGRHYCVECAKWFESDYNLVAHRKGKNHKRRLRLLKEEPHSQKIAEAAVGLGTDNGVRSQGVDEMAMDN</sequence>
<keyword evidence="3" id="KW-0963">Cytoplasm</keyword>
<dbReference type="EMBL" id="JBFXLT010000080">
    <property type="protein sequence ID" value="KAL2809906.1"/>
    <property type="molecule type" value="Genomic_DNA"/>
</dbReference>
<keyword evidence="7" id="KW-0862">Zinc</keyword>
<feature type="domain" description="C2H2-type" evidence="12">
    <location>
        <begin position="80"/>
        <end position="104"/>
    </location>
</feature>
<evidence type="ECO:0000256" key="1">
    <source>
        <dbReference type="ARBA" id="ARBA00004123"/>
    </source>
</evidence>
<dbReference type="InterPro" id="IPR036236">
    <property type="entry name" value="Znf_C2H2_sf"/>
</dbReference>
<evidence type="ECO:0000256" key="10">
    <source>
        <dbReference type="PROSITE-ProRule" id="PRU00042"/>
    </source>
</evidence>
<keyword evidence="11" id="KW-0812">Transmembrane</keyword>
<dbReference type="PROSITE" id="PS00028">
    <property type="entry name" value="ZINC_FINGER_C2H2_1"/>
    <property type="match status" value="1"/>
</dbReference>
<keyword evidence="14" id="KW-1185">Reference proteome</keyword>
<dbReference type="PANTHER" id="PTHR46095:SF1">
    <property type="entry name" value="ZINC FINGER PROTEIN 593"/>
    <property type="match status" value="1"/>
</dbReference>
<dbReference type="Gene3D" id="3.30.160.60">
    <property type="entry name" value="Classic Zinc Finger"/>
    <property type="match status" value="1"/>
</dbReference>
<evidence type="ECO:0000256" key="3">
    <source>
        <dbReference type="ARBA" id="ARBA00022490"/>
    </source>
</evidence>
<dbReference type="PANTHER" id="PTHR46095">
    <property type="entry name" value="ZINC FINGER PROTEIN 593"/>
    <property type="match status" value="1"/>
</dbReference>
<keyword evidence="8" id="KW-0539">Nucleus</keyword>
<evidence type="ECO:0000256" key="7">
    <source>
        <dbReference type="ARBA" id="ARBA00022833"/>
    </source>
</evidence>
<evidence type="ECO:0000313" key="13">
    <source>
        <dbReference type="EMBL" id="KAL2809906.1"/>
    </source>
</evidence>
<keyword evidence="4" id="KW-0690">Ribosome biogenesis</keyword>
<dbReference type="Proteomes" id="UP001610334">
    <property type="component" value="Unassembled WGS sequence"/>
</dbReference>
<organism evidence="13 14">
    <name type="scientific">Aspergillus granulosus</name>
    <dbReference type="NCBI Taxonomy" id="176169"/>
    <lineage>
        <taxon>Eukaryota</taxon>
        <taxon>Fungi</taxon>
        <taxon>Dikarya</taxon>
        <taxon>Ascomycota</taxon>
        <taxon>Pezizomycotina</taxon>
        <taxon>Eurotiomycetes</taxon>
        <taxon>Eurotiomycetidae</taxon>
        <taxon>Eurotiales</taxon>
        <taxon>Aspergillaceae</taxon>
        <taxon>Aspergillus</taxon>
        <taxon>Aspergillus subgen. Nidulantes</taxon>
    </lineage>
</organism>
<evidence type="ECO:0000313" key="14">
    <source>
        <dbReference type="Proteomes" id="UP001610334"/>
    </source>
</evidence>
<keyword evidence="11" id="KW-1133">Transmembrane helix</keyword>
<dbReference type="PROSITE" id="PS50157">
    <property type="entry name" value="ZINC_FINGER_C2H2_2"/>
    <property type="match status" value="1"/>
</dbReference>
<dbReference type="SUPFAM" id="SSF57667">
    <property type="entry name" value="beta-beta-alpha zinc fingers"/>
    <property type="match status" value="1"/>
</dbReference>
<dbReference type="InterPro" id="IPR003604">
    <property type="entry name" value="Matrin/U1-like-C_Znf_C2H2"/>
</dbReference>
<evidence type="ECO:0000256" key="11">
    <source>
        <dbReference type="SAM" id="Phobius"/>
    </source>
</evidence>
<dbReference type="InterPro" id="IPR022755">
    <property type="entry name" value="Znf_C2H2_jaz"/>
</dbReference>
<gene>
    <name evidence="13" type="ORF">BJX63DRAFT_339480</name>
</gene>
<comment type="similarity">
    <text evidence="9">Belongs to the ZNF593/BUD20 C2H2-type zinc-finger protein family.</text>
</comment>